<keyword evidence="3" id="KW-1185">Reference proteome</keyword>
<reference evidence="2" key="2">
    <citation type="submission" date="2025-09" db="UniProtKB">
        <authorList>
            <consortium name="Ensembl"/>
        </authorList>
    </citation>
    <scope>IDENTIFICATION</scope>
</reference>
<dbReference type="Ensembl" id="ENSSCAT00000015191.1">
    <property type="protein sequence ID" value="ENSSCAP00000013514.1"/>
    <property type="gene ID" value="ENSSCAG00000010019.1"/>
</dbReference>
<dbReference type="InterPro" id="IPR001202">
    <property type="entry name" value="WW_dom"/>
</dbReference>
<reference evidence="2" key="1">
    <citation type="submission" date="2025-08" db="UniProtKB">
        <authorList>
            <consortium name="Ensembl"/>
        </authorList>
    </citation>
    <scope>IDENTIFICATION</scope>
</reference>
<dbReference type="AlphaFoldDB" id="A0A8C9N6V2"/>
<evidence type="ECO:0000259" key="1">
    <source>
        <dbReference type="Pfam" id="PF00397"/>
    </source>
</evidence>
<dbReference type="SUPFAM" id="SSF51045">
    <property type="entry name" value="WW domain"/>
    <property type="match status" value="1"/>
</dbReference>
<name>A0A8C9N6V2_SERCA</name>
<accession>A0A8C9N6V2</accession>
<organism evidence="2 3">
    <name type="scientific">Serinus canaria</name>
    <name type="common">Island canary</name>
    <name type="synonym">Fringilla canaria</name>
    <dbReference type="NCBI Taxonomy" id="9135"/>
    <lineage>
        <taxon>Eukaryota</taxon>
        <taxon>Metazoa</taxon>
        <taxon>Chordata</taxon>
        <taxon>Craniata</taxon>
        <taxon>Vertebrata</taxon>
        <taxon>Euteleostomi</taxon>
        <taxon>Archelosauria</taxon>
        <taxon>Archosauria</taxon>
        <taxon>Dinosauria</taxon>
        <taxon>Saurischia</taxon>
        <taxon>Theropoda</taxon>
        <taxon>Coelurosauria</taxon>
        <taxon>Aves</taxon>
        <taxon>Neognathae</taxon>
        <taxon>Neoaves</taxon>
        <taxon>Telluraves</taxon>
        <taxon>Australaves</taxon>
        <taxon>Passeriformes</taxon>
        <taxon>Passeroidea</taxon>
        <taxon>Fringillidae</taxon>
        <taxon>Carduelinae</taxon>
        <taxon>Serinus</taxon>
    </lineage>
</organism>
<proteinExistence type="predicted"/>
<evidence type="ECO:0000313" key="3">
    <source>
        <dbReference type="Proteomes" id="UP000694409"/>
    </source>
</evidence>
<sequence length="103" mass="12272">MPHFCGPQSWKEACLPCISEFWGLQNTYGRKKSYIIELFPRCRLTKPLSFADCVGDELPWGWEAAYDPQIGVYYIDHVNRKYFLVRHVGYKRQLIFIRLRILN</sequence>
<feature type="domain" description="WW" evidence="1">
    <location>
        <begin position="58"/>
        <end position="81"/>
    </location>
</feature>
<dbReference type="Pfam" id="PF00397">
    <property type="entry name" value="WW"/>
    <property type="match status" value="1"/>
</dbReference>
<dbReference type="InterPro" id="IPR036020">
    <property type="entry name" value="WW_dom_sf"/>
</dbReference>
<evidence type="ECO:0000313" key="2">
    <source>
        <dbReference type="Ensembl" id="ENSSCAP00000013514.1"/>
    </source>
</evidence>
<protein>
    <recommendedName>
        <fullName evidence="1">WW domain-containing protein</fullName>
    </recommendedName>
</protein>
<dbReference type="Proteomes" id="UP000694409">
    <property type="component" value="Unassembled WGS sequence"/>
</dbReference>
<dbReference type="Gene3D" id="2.20.70.10">
    <property type="match status" value="1"/>
</dbReference>